<dbReference type="InterPro" id="IPR001851">
    <property type="entry name" value="ABC_transp_permease"/>
</dbReference>
<evidence type="ECO:0000256" key="6">
    <source>
        <dbReference type="ARBA" id="ARBA00022692"/>
    </source>
</evidence>
<feature type="transmembrane region" description="Helical" evidence="11">
    <location>
        <begin position="321"/>
        <end position="348"/>
    </location>
</feature>
<feature type="transmembrane region" description="Helical" evidence="11">
    <location>
        <begin position="235"/>
        <end position="253"/>
    </location>
</feature>
<dbReference type="EMBL" id="JBJIAA010000013">
    <property type="protein sequence ID" value="MFL0251946.1"/>
    <property type="molecule type" value="Genomic_DNA"/>
</dbReference>
<keyword evidence="2" id="KW-0813">Transport</keyword>
<dbReference type="PANTHER" id="PTHR32196">
    <property type="entry name" value="ABC TRANSPORTER PERMEASE PROTEIN YPHD-RELATED-RELATED"/>
    <property type="match status" value="1"/>
</dbReference>
<feature type="transmembrane region" description="Helical" evidence="11">
    <location>
        <begin position="283"/>
        <end position="309"/>
    </location>
</feature>
<keyword evidence="3" id="KW-1003">Cell membrane</keyword>
<organism evidence="12 13">
    <name type="scientific">Clostridium neuense</name>
    <dbReference type="NCBI Taxonomy" id="1728934"/>
    <lineage>
        <taxon>Bacteria</taxon>
        <taxon>Bacillati</taxon>
        <taxon>Bacillota</taxon>
        <taxon>Clostridia</taxon>
        <taxon>Eubacteriales</taxon>
        <taxon>Clostridiaceae</taxon>
        <taxon>Clostridium</taxon>
    </lineage>
</organism>
<feature type="transmembrane region" description="Helical" evidence="11">
    <location>
        <begin position="12"/>
        <end position="33"/>
    </location>
</feature>
<dbReference type="Proteomes" id="UP001623592">
    <property type="component" value="Unassembled WGS sequence"/>
</dbReference>
<dbReference type="RefSeq" id="WP_406788596.1">
    <property type="nucleotide sequence ID" value="NZ_JBJIAA010000013.1"/>
</dbReference>
<dbReference type="CDD" id="cd06579">
    <property type="entry name" value="TM_PBP1_transp_AraH_like"/>
    <property type="match status" value="1"/>
</dbReference>
<evidence type="ECO:0000256" key="9">
    <source>
        <dbReference type="ARBA" id="ARBA00035611"/>
    </source>
</evidence>
<evidence type="ECO:0000256" key="2">
    <source>
        <dbReference type="ARBA" id="ARBA00022448"/>
    </source>
</evidence>
<protein>
    <recommendedName>
        <fullName evidence="10">Xylose transport system permease protein XylH</fullName>
    </recommendedName>
</protein>
<evidence type="ECO:0000256" key="5">
    <source>
        <dbReference type="ARBA" id="ARBA00022597"/>
    </source>
</evidence>
<keyword evidence="7 11" id="KW-1133">Transmembrane helix</keyword>
<evidence type="ECO:0000313" key="13">
    <source>
        <dbReference type="Proteomes" id="UP001623592"/>
    </source>
</evidence>
<dbReference type="NCBIfam" id="NF040906">
    <property type="entry name" value="GguB"/>
    <property type="match status" value="1"/>
</dbReference>
<evidence type="ECO:0000313" key="12">
    <source>
        <dbReference type="EMBL" id="MFL0251946.1"/>
    </source>
</evidence>
<accession>A0ABW8THD1</accession>
<feature type="transmembrane region" description="Helical" evidence="11">
    <location>
        <begin position="203"/>
        <end position="229"/>
    </location>
</feature>
<comment type="function">
    <text evidence="9">Part of the binding-protein-dependent transport system for D-xylose. Probably responsible for the translocation of the substrate across the membrane.</text>
</comment>
<sequence length="389" mass="41347">MDKIKGIFKNNLRQYAMLLALVVIMALFQYLTHGILLKPQNVTNLILQNSYVIILAIGMVLCILTGGNIDLSVGSVVAIVGAITGTLIVTMKVSIPVAIIIGIFVGVLIGVWQGFWIAYVRIPAFIVTLAGMLLFRGLTLIVLQGKTISPFPKAFLQISGGFVPDFLGKNPNFNATTILVSVIISVVYLMLEIKKRVSKKKYGFDVLPVPFFIAQLAVILAVLNLFAFWLATYKGIPVILVILAVLIVVYSFITTKTTFGRHIYAIGGNEKAAKLSGVNTNKVLFLTYVNMGVLSAITGIVFTARLMAATPTAGNNFELDAIAACFIGGASATGGVGTVIGAIIGALVMGVLNNGMSILGVGSDWQMAIKGSVLLAAVAFDIISKNKSK</sequence>
<keyword evidence="6 11" id="KW-0812">Transmembrane</keyword>
<comment type="caution">
    <text evidence="12">The sequence shown here is derived from an EMBL/GenBank/DDBJ whole genome shotgun (WGS) entry which is preliminary data.</text>
</comment>
<feature type="transmembrane region" description="Helical" evidence="11">
    <location>
        <begin position="71"/>
        <end position="89"/>
    </location>
</feature>
<feature type="transmembrane region" description="Helical" evidence="11">
    <location>
        <begin position="122"/>
        <end position="143"/>
    </location>
</feature>
<evidence type="ECO:0000256" key="10">
    <source>
        <dbReference type="ARBA" id="ARBA00035686"/>
    </source>
</evidence>
<evidence type="ECO:0000256" key="8">
    <source>
        <dbReference type="ARBA" id="ARBA00023136"/>
    </source>
</evidence>
<keyword evidence="8 11" id="KW-0472">Membrane</keyword>
<keyword evidence="5" id="KW-0762">Sugar transport</keyword>
<feature type="transmembrane region" description="Helical" evidence="11">
    <location>
        <begin position="173"/>
        <end position="191"/>
    </location>
</feature>
<evidence type="ECO:0000256" key="11">
    <source>
        <dbReference type="SAM" id="Phobius"/>
    </source>
</evidence>
<evidence type="ECO:0000256" key="4">
    <source>
        <dbReference type="ARBA" id="ARBA00022519"/>
    </source>
</evidence>
<keyword evidence="13" id="KW-1185">Reference proteome</keyword>
<feature type="transmembrane region" description="Helical" evidence="11">
    <location>
        <begin position="95"/>
        <end position="115"/>
    </location>
</feature>
<name>A0ABW8THD1_9CLOT</name>
<proteinExistence type="predicted"/>
<keyword evidence="4" id="KW-0997">Cell inner membrane</keyword>
<dbReference type="PANTHER" id="PTHR32196:SF32">
    <property type="entry name" value="XYLOSE TRANSPORT SYSTEM PERMEASE PROTEIN XYLH"/>
    <property type="match status" value="1"/>
</dbReference>
<evidence type="ECO:0000256" key="7">
    <source>
        <dbReference type="ARBA" id="ARBA00022989"/>
    </source>
</evidence>
<gene>
    <name evidence="12" type="primary">mmsB</name>
    <name evidence="12" type="ORF">ACJDT4_16120</name>
</gene>
<evidence type="ECO:0000256" key="3">
    <source>
        <dbReference type="ARBA" id="ARBA00022475"/>
    </source>
</evidence>
<reference evidence="12 13" key="1">
    <citation type="submission" date="2024-11" db="EMBL/GenBank/DDBJ databases">
        <authorList>
            <person name="Heng Y.C."/>
            <person name="Lim A.C.H."/>
            <person name="Lee J.K.Y."/>
            <person name="Kittelmann S."/>
        </authorList>
    </citation>
    <scope>NUCLEOTIDE SEQUENCE [LARGE SCALE GENOMIC DNA]</scope>
    <source>
        <strain evidence="12 13">WILCCON 0114</strain>
    </source>
</reference>
<comment type="subcellular location">
    <subcellularLocation>
        <location evidence="1">Cell membrane</location>
        <topology evidence="1">Multi-pass membrane protein</topology>
    </subcellularLocation>
</comment>
<dbReference type="Pfam" id="PF02653">
    <property type="entry name" value="BPD_transp_2"/>
    <property type="match status" value="1"/>
</dbReference>
<feature type="transmembrane region" description="Helical" evidence="11">
    <location>
        <begin position="45"/>
        <end position="64"/>
    </location>
</feature>
<evidence type="ECO:0000256" key="1">
    <source>
        <dbReference type="ARBA" id="ARBA00004651"/>
    </source>
</evidence>